<reference evidence="2 3" key="1">
    <citation type="submission" date="2019-09" db="EMBL/GenBank/DDBJ databases">
        <authorList>
            <person name="Chandra G."/>
            <person name="Truman W A."/>
        </authorList>
    </citation>
    <scope>NUCLEOTIDE SEQUENCE [LARGE SCALE GENOMIC DNA]</scope>
    <source>
        <strain evidence="2">PS718</strain>
    </source>
</reference>
<feature type="domain" description="HTH cro/C1-type" evidence="1">
    <location>
        <begin position="15"/>
        <end position="87"/>
    </location>
</feature>
<dbReference type="Gene3D" id="3.30.450.180">
    <property type="match status" value="1"/>
</dbReference>
<sequence length="290" mass="33675">MERNLERTRQDLAEFLRSRRERISLAEAGLPPTGRRRTPGLRREEVAALAGVGLSWYTWLEQGRDIGVSPAFLDNLCRVLKLDAVERRHLYLLSHQRPPAEQGKTWCVVPQIVHRLMADLPLRPAYVLNLRWDVLAWNPAADKIFRFSEKAPEQRNMLSMLFTDEHMKSLFRPWDDQAIQMLSSFRRDYVHASNESDVASLVRDLESASPEFKEWWSRQDIHGLCQGIRHLAIESFGNVTLEHTTLTIDVERHLRLVYFAPVEHEMALFEFEKWLGQGVTGAKCDQFVIS</sequence>
<proteinExistence type="predicted"/>
<dbReference type="PANTHER" id="PTHR35010">
    <property type="entry name" value="BLL4672 PROTEIN-RELATED"/>
    <property type="match status" value="1"/>
</dbReference>
<dbReference type="SMART" id="SM00530">
    <property type="entry name" value="HTH_XRE"/>
    <property type="match status" value="1"/>
</dbReference>
<evidence type="ECO:0000313" key="2">
    <source>
        <dbReference type="EMBL" id="VVO05625.1"/>
    </source>
</evidence>
<dbReference type="AlphaFoldDB" id="A0A5E7D143"/>
<dbReference type="RefSeq" id="WP_150603537.1">
    <property type="nucleotide sequence ID" value="NZ_CABVHX010000011.1"/>
</dbReference>
<dbReference type="EMBL" id="CABVHX010000011">
    <property type="protein sequence ID" value="VVO05625.1"/>
    <property type="molecule type" value="Genomic_DNA"/>
</dbReference>
<evidence type="ECO:0000313" key="3">
    <source>
        <dbReference type="Proteomes" id="UP000325375"/>
    </source>
</evidence>
<dbReference type="CDD" id="cd00093">
    <property type="entry name" value="HTH_XRE"/>
    <property type="match status" value="1"/>
</dbReference>
<organism evidence="2 3">
    <name type="scientific">Pseudomonas fluorescens</name>
    <dbReference type="NCBI Taxonomy" id="294"/>
    <lineage>
        <taxon>Bacteria</taxon>
        <taxon>Pseudomonadati</taxon>
        <taxon>Pseudomonadota</taxon>
        <taxon>Gammaproteobacteria</taxon>
        <taxon>Pseudomonadales</taxon>
        <taxon>Pseudomonadaceae</taxon>
        <taxon>Pseudomonas</taxon>
    </lineage>
</organism>
<dbReference type="Gene3D" id="1.10.260.40">
    <property type="entry name" value="lambda repressor-like DNA-binding domains"/>
    <property type="match status" value="1"/>
</dbReference>
<protein>
    <recommendedName>
        <fullName evidence="1">HTH cro/C1-type domain-containing protein</fullName>
    </recommendedName>
</protein>
<accession>A0A5E7D143</accession>
<dbReference type="Proteomes" id="UP000325375">
    <property type="component" value="Unassembled WGS sequence"/>
</dbReference>
<dbReference type="GO" id="GO:0003677">
    <property type="term" value="F:DNA binding"/>
    <property type="evidence" value="ECO:0007669"/>
    <property type="project" value="InterPro"/>
</dbReference>
<evidence type="ECO:0000259" key="1">
    <source>
        <dbReference type="SMART" id="SM00530"/>
    </source>
</evidence>
<gene>
    <name evidence="2" type="ORF">PS718_03024</name>
</gene>
<dbReference type="Pfam" id="PF17765">
    <property type="entry name" value="MLTR_LBD"/>
    <property type="match status" value="1"/>
</dbReference>
<dbReference type="InterPro" id="IPR001387">
    <property type="entry name" value="Cro/C1-type_HTH"/>
</dbReference>
<dbReference type="Pfam" id="PF13560">
    <property type="entry name" value="HTH_31"/>
    <property type="match status" value="1"/>
</dbReference>
<name>A0A5E7D143_PSEFL</name>
<dbReference type="InterPro" id="IPR010982">
    <property type="entry name" value="Lambda_DNA-bd_dom_sf"/>
</dbReference>
<dbReference type="SUPFAM" id="SSF47413">
    <property type="entry name" value="lambda repressor-like DNA-binding domains"/>
    <property type="match status" value="1"/>
</dbReference>
<dbReference type="InterPro" id="IPR041413">
    <property type="entry name" value="MLTR_LBD"/>
</dbReference>